<organism evidence="2">
    <name type="scientific">Rhizophagus irregularis (strain DAOM 181602 / DAOM 197198 / MUCL 43194)</name>
    <name type="common">Arbuscular mycorrhizal fungus</name>
    <name type="synonym">Glomus intraradices</name>
    <dbReference type="NCBI Taxonomy" id="747089"/>
    <lineage>
        <taxon>Eukaryota</taxon>
        <taxon>Fungi</taxon>
        <taxon>Fungi incertae sedis</taxon>
        <taxon>Mucoromycota</taxon>
        <taxon>Glomeromycotina</taxon>
        <taxon>Glomeromycetes</taxon>
        <taxon>Glomerales</taxon>
        <taxon>Glomeraceae</taxon>
        <taxon>Rhizophagus</taxon>
    </lineage>
</organism>
<protein>
    <recommendedName>
        <fullName evidence="3">Plasmid recombination enzyme</fullName>
    </recommendedName>
</protein>
<dbReference type="AlphaFoldDB" id="U9TQP4"/>
<keyword evidence="1" id="KW-0175">Coiled coil</keyword>
<feature type="coiled-coil region" evidence="1">
    <location>
        <begin position="466"/>
        <end position="546"/>
    </location>
</feature>
<evidence type="ECO:0000313" key="2">
    <source>
        <dbReference type="EMBL" id="ESA05676.1"/>
    </source>
</evidence>
<evidence type="ECO:0008006" key="3">
    <source>
        <dbReference type="Google" id="ProtNLM"/>
    </source>
</evidence>
<name>U9TQP4_RHIID</name>
<feature type="coiled-coil region" evidence="1">
    <location>
        <begin position="372"/>
        <end position="441"/>
    </location>
</feature>
<gene>
    <name evidence="2" type="ORF">GLOINDRAFT_35223</name>
</gene>
<reference evidence="2" key="1">
    <citation type="submission" date="2013-07" db="EMBL/GenBank/DDBJ databases">
        <title>The genome of an arbuscular mycorrhizal fungus provides insights into the evolution of the oldest plant symbiosis.</title>
        <authorList>
            <consortium name="DOE Joint Genome Institute"/>
            <person name="Tisserant E."/>
            <person name="Malbreil M."/>
            <person name="Kuo A."/>
            <person name="Kohler A."/>
            <person name="Symeonidi A."/>
            <person name="Balestrini R."/>
            <person name="Charron P."/>
            <person name="Duensing N."/>
            <person name="Frei-dit-Frey N."/>
            <person name="Gianinazzi-Pearson V."/>
            <person name="Gilbert B."/>
            <person name="Handa Y."/>
            <person name="Hijri M."/>
            <person name="Kaul R."/>
            <person name="Kawaguchi M."/>
            <person name="Krajinski F."/>
            <person name="Lammers P."/>
            <person name="Lapierre D."/>
            <person name="Masclaux F.G."/>
            <person name="Murat C."/>
            <person name="Morin E."/>
            <person name="Ndikumana S."/>
            <person name="Pagni M."/>
            <person name="Petitpierre D."/>
            <person name="Requena N."/>
            <person name="Rosikiewicz P."/>
            <person name="Riley R."/>
            <person name="Saito K."/>
            <person name="San Clemente H."/>
            <person name="Shapiro H."/>
            <person name="van Tuinen D."/>
            <person name="Becard G."/>
            <person name="Bonfante P."/>
            <person name="Paszkowski U."/>
            <person name="Shachar-Hill Y."/>
            <person name="Young J.P."/>
            <person name="Sanders I.R."/>
            <person name="Henrissat B."/>
            <person name="Rensing S.A."/>
            <person name="Grigoriev I.V."/>
            <person name="Corradi N."/>
            <person name="Roux C."/>
            <person name="Martin F."/>
        </authorList>
    </citation>
    <scope>NUCLEOTIDE SEQUENCE</scope>
    <source>
        <strain evidence="2">DAOM 197198</strain>
    </source>
</reference>
<dbReference type="HOGENOM" id="CLU_427075_0_0_1"/>
<evidence type="ECO:0000256" key="1">
    <source>
        <dbReference type="SAM" id="Coils"/>
    </source>
</evidence>
<accession>U9TQP4</accession>
<dbReference type="EMBL" id="KI292703">
    <property type="protein sequence ID" value="ESA05676.1"/>
    <property type="molecule type" value="Genomic_DNA"/>
</dbReference>
<dbReference type="Gene3D" id="3.30.930.30">
    <property type="match status" value="1"/>
</dbReference>
<sequence>MAEAKNQHPQEDTMNDNLQTITLTKRDQNYSNLNGLNSSMLHSLRLEQNEYDDFERNPNAQFNNKITFKGIRQDLTPELAKSIHVEFQDFLQTKIRDTAASQDIAGEKEKLRKLKSKLNKFLKETDMDSISNYVESAMELQSEFIPDEYSSLLNEHGIKRINQRIELLGNYIDKKKEIETTMPNRAVSDNTNRIKEVFLTIPSTNNLPITEEYTKLTQRALYTFYKENFPNNEIILAVEHLDETSNHSHIFIDLENSKTKKYDFNEQEQEFALNYYETHKEILGLERPPALEDFKIPNRTEERQRKRYIEEKQSWKSSILQKAFYEHFNKMALEYGLKAKFLPKNEEQKSRMRIIEEQAKKPKSERTFNYYTKQIDDLMKQIQESNMELEQKNELIQNKETLIEKYEGKQSELINALNEKIEEQKAKDAEIKKSNQVLQEQKTKISNNNESILNLDNAISSKRIAVNELNKKLTQKDAELKTVKEDISSELVKLKKAEEKNKNAMAENEKLNKNNKRLKHINETINNKLSVNVERLTNRMDKMVRDIRVGNSSDLDYKIMKEEIIDTVKYYGKEMRKDFLFHWEANMQDKGLDFNRVKPDIKDNIKLWCSDNFTSTQVIEFDAEEKIEAAKIRKRRKPKVY</sequence>
<proteinExistence type="predicted"/>